<dbReference type="Proteomes" id="UP001214576">
    <property type="component" value="Unassembled WGS sequence"/>
</dbReference>
<accession>A0AAD4TN29</accession>
<sequence length="156" mass="17900">MRPVEQHWLSNVGLKNKAVRSLAPSAPSPGLRASSPQLQRTLEMVYRLTLQRRDPWWDSFPQKGIGDLGTPKRWQGTPYSSKRNSKKLLRDKDGAHKNCQLKNVTKQAEVITKMSGNCELTGVIDMNTERTIEENQVQRLQHYLFKEATPDSSRER</sequence>
<dbReference type="AlphaFoldDB" id="A0AAD4TN29"/>
<keyword evidence="2" id="KW-1185">Reference proteome</keyword>
<organism evidence="1 2">
    <name type="scientific">Ovis ammon polii</name>
    <dbReference type="NCBI Taxonomy" id="230172"/>
    <lineage>
        <taxon>Eukaryota</taxon>
        <taxon>Metazoa</taxon>
        <taxon>Chordata</taxon>
        <taxon>Craniata</taxon>
        <taxon>Vertebrata</taxon>
        <taxon>Euteleostomi</taxon>
        <taxon>Mammalia</taxon>
        <taxon>Eutheria</taxon>
        <taxon>Laurasiatheria</taxon>
        <taxon>Artiodactyla</taxon>
        <taxon>Ruminantia</taxon>
        <taxon>Pecora</taxon>
        <taxon>Bovidae</taxon>
        <taxon>Caprinae</taxon>
        <taxon>Ovis</taxon>
    </lineage>
</organism>
<evidence type="ECO:0000313" key="1">
    <source>
        <dbReference type="EMBL" id="KAI4531108.1"/>
    </source>
</evidence>
<proteinExistence type="predicted"/>
<gene>
    <name evidence="1" type="ORF">MG293_018966</name>
</gene>
<comment type="caution">
    <text evidence="1">The sequence shown here is derived from an EMBL/GenBank/DDBJ whole genome shotgun (WGS) entry which is preliminary data.</text>
</comment>
<reference evidence="1" key="1">
    <citation type="submission" date="2022-03" db="EMBL/GenBank/DDBJ databases">
        <title>Genomic analyses of argali, domestic sheep and their hybrids provide insights into chromosomal evolution, heterosis and genetic basis of agronomic traits.</title>
        <authorList>
            <person name="Li M."/>
        </authorList>
    </citation>
    <scope>NUCLEOTIDE SEQUENCE</scope>
    <source>
        <strain evidence="1">CAU-MHL-2022a</strain>
        <tissue evidence="1">Skin</tissue>
    </source>
</reference>
<dbReference type="EMBL" id="JAKZEL010000024">
    <property type="protein sequence ID" value="KAI4531108.1"/>
    <property type="molecule type" value="Genomic_DNA"/>
</dbReference>
<protein>
    <submittedName>
        <fullName evidence="1">Uncharacterized protein</fullName>
    </submittedName>
</protein>
<name>A0AAD4TN29_OVIAM</name>
<evidence type="ECO:0000313" key="2">
    <source>
        <dbReference type="Proteomes" id="UP001214576"/>
    </source>
</evidence>